<reference evidence="2 3" key="1">
    <citation type="journal article" date="2019" name="Commun. Biol.">
        <title>The bagworm genome reveals a unique fibroin gene that provides high tensile strength.</title>
        <authorList>
            <person name="Kono N."/>
            <person name="Nakamura H."/>
            <person name="Ohtoshi R."/>
            <person name="Tomita M."/>
            <person name="Numata K."/>
            <person name="Arakawa K."/>
        </authorList>
    </citation>
    <scope>NUCLEOTIDE SEQUENCE [LARGE SCALE GENOMIC DNA]</scope>
</reference>
<dbReference type="AlphaFoldDB" id="A0A4C1VDK1"/>
<sequence length="334" mass="37634">MFHVRLTLLVLVARMLHEGSESQSFWIRDLSKRLKDKGDNPRSKSYLFKTLSLANQDGNPAIVMTFGPSRTRGGDKSWINSYDPKTNRQSAQWMFRFQELATKVCRNRKKVEALVRDDYLFLWTGHFATIALEDKEILHCKLTPKKQWLHLKRPSKQALSASGQSVSHSGSIDCNDVLISTDTTLKNDNGKNNLHIMLIQCFALNNSGAARALFGKHIGVIQIHERRCGPILPGLPSGTSRGTTTSLRDPPSDFDRRSLAFKLISFHFNIGTESSRHFSPFACKQFGIKPLAQMSIVCILEEMISRHDSSRVRYASIGWDLAPIRSSHGLLALI</sequence>
<name>A0A4C1VDK1_EUMVA</name>
<feature type="chain" id="PRO_5020037782" description="Mariner Mos1 transposase" evidence="1">
    <location>
        <begin position="23"/>
        <end position="334"/>
    </location>
</feature>
<feature type="signal peptide" evidence="1">
    <location>
        <begin position="1"/>
        <end position="22"/>
    </location>
</feature>
<gene>
    <name evidence="2" type="ORF">EVAR_24705_1</name>
</gene>
<proteinExistence type="predicted"/>
<evidence type="ECO:0000313" key="2">
    <source>
        <dbReference type="EMBL" id="GBP36703.1"/>
    </source>
</evidence>
<dbReference type="Proteomes" id="UP000299102">
    <property type="component" value="Unassembled WGS sequence"/>
</dbReference>
<evidence type="ECO:0008006" key="4">
    <source>
        <dbReference type="Google" id="ProtNLM"/>
    </source>
</evidence>
<dbReference type="EMBL" id="BGZK01000322">
    <property type="protein sequence ID" value="GBP36703.1"/>
    <property type="molecule type" value="Genomic_DNA"/>
</dbReference>
<keyword evidence="1" id="KW-0732">Signal</keyword>
<evidence type="ECO:0000313" key="3">
    <source>
        <dbReference type="Proteomes" id="UP000299102"/>
    </source>
</evidence>
<protein>
    <recommendedName>
        <fullName evidence="4">Mariner Mos1 transposase</fullName>
    </recommendedName>
</protein>
<accession>A0A4C1VDK1</accession>
<keyword evidence="3" id="KW-1185">Reference proteome</keyword>
<evidence type="ECO:0000256" key="1">
    <source>
        <dbReference type="SAM" id="SignalP"/>
    </source>
</evidence>
<comment type="caution">
    <text evidence="2">The sequence shown here is derived from an EMBL/GenBank/DDBJ whole genome shotgun (WGS) entry which is preliminary data.</text>
</comment>
<organism evidence="2 3">
    <name type="scientific">Eumeta variegata</name>
    <name type="common">Bagworm moth</name>
    <name type="synonym">Eumeta japonica</name>
    <dbReference type="NCBI Taxonomy" id="151549"/>
    <lineage>
        <taxon>Eukaryota</taxon>
        <taxon>Metazoa</taxon>
        <taxon>Ecdysozoa</taxon>
        <taxon>Arthropoda</taxon>
        <taxon>Hexapoda</taxon>
        <taxon>Insecta</taxon>
        <taxon>Pterygota</taxon>
        <taxon>Neoptera</taxon>
        <taxon>Endopterygota</taxon>
        <taxon>Lepidoptera</taxon>
        <taxon>Glossata</taxon>
        <taxon>Ditrysia</taxon>
        <taxon>Tineoidea</taxon>
        <taxon>Psychidae</taxon>
        <taxon>Oiketicinae</taxon>
        <taxon>Eumeta</taxon>
    </lineage>
</organism>